<protein>
    <submittedName>
        <fullName evidence="1">Uncharacterized protein</fullName>
    </submittedName>
</protein>
<evidence type="ECO:0000313" key="2">
    <source>
        <dbReference type="Proteomes" id="UP001295684"/>
    </source>
</evidence>
<gene>
    <name evidence="1" type="ORF">ECRASSUSDP1_LOCUS14645</name>
</gene>
<evidence type="ECO:0000313" key="1">
    <source>
        <dbReference type="EMBL" id="CAI2373304.1"/>
    </source>
</evidence>
<dbReference type="AlphaFoldDB" id="A0AAD1XIF4"/>
<dbReference type="EMBL" id="CAMPGE010014647">
    <property type="protein sequence ID" value="CAI2373304.1"/>
    <property type="molecule type" value="Genomic_DNA"/>
</dbReference>
<accession>A0AAD1XIF4</accession>
<proteinExistence type="predicted"/>
<sequence length="186" mass="22068">MGEICSGVILYHQYGSFYRIEEILKLLKRCILKLKTHQIKVIQICTLLYLRVCSSIIVLPDYEGLIENRLLPLKRMKDYSKTNQETHRCFLSHNKNIRISRHFLCESLKLGFIKKCRNYLKVWSCSIQVLEKYLGSLRCYFATKGNLLIKRKVEQQMEQKTEKRSQLMFLMDNCCFSSRLDSIVKL</sequence>
<comment type="caution">
    <text evidence="1">The sequence shown here is derived from an EMBL/GenBank/DDBJ whole genome shotgun (WGS) entry which is preliminary data.</text>
</comment>
<dbReference type="Proteomes" id="UP001295684">
    <property type="component" value="Unassembled WGS sequence"/>
</dbReference>
<name>A0AAD1XIF4_EUPCR</name>
<keyword evidence="2" id="KW-1185">Reference proteome</keyword>
<organism evidence="1 2">
    <name type="scientific">Euplotes crassus</name>
    <dbReference type="NCBI Taxonomy" id="5936"/>
    <lineage>
        <taxon>Eukaryota</taxon>
        <taxon>Sar</taxon>
        <taxon>Alveolata</taxon>
        <taxon>Ciliophora</taxon>
        <taxon>Intramacronucleata</taxon>
        <taxon>Spirotrichea</taxon>
        <taxon>Hypotrichia</taxon>
        <taxon>Euplotida</taxon>
        <taxon>Euplotidae</taxon>
        <taxon>Moneuplotes</taxon>
    </lineage>
</organism>
<reference evidence="1" key="1">
    <citation type="submission" date="2023-07" db="EMBL/GenBank/DDBJ databases">
        <authorList>
            <consortium name="AG Swart"/>
            <person name="Singh M."/>
            <person name="Singh A."/>
            <person name="Seah K."/>
            <person name="Emmerich C."/>
        </authorList>
    </citation>
    <scope>NUCLEOTIDE SEQUENCE</scope>
    <source>
        <strain evidence="1">DP1</strain>
    </source>
</reference>